<name>A0A5A7P2F9_STRAF</name>
<dbReference type="OrthoDB" id="3248508at2759"/>
<dbReference type="Proteomes" id="UP000325081">
    <property type="component" value="Unassembled WGS sequence"/>
</dbReference>
<dbReference type="InterPro" id="IPR012340">
    <property type="entry name" value="NA-bd_OB-fold"/>
</dbReference>
<sequence>MIQRMKLANQVTLTTIIYNNDTLSKDMYYYFEGVVDRIENKLSLWYDACIKGSTSVFKTKDTTNCNKCKEENVETNPRVVLNIVHGSFNATITMFEEDATAFIGCTVLEYIKSVEEVQNMGPYHPVTLIVVANAKLCLNSMFRWSLCQNKTTTYQEFLVRAQQSLSRNP</sequence>
<keyword evidence="2" id="KW-0328">Glycosyltransferase</keyword>
<comment type="caution">
    <text evidence="2">The sequence shown here is derived from an EMBL/GenBank/DDBJ whole genome shotgun (WGS) entry which is preliminary data.</text>
</comment>
<evidence type="ECO:0000313" key="3">
    <source>
        <dbReference type="Proteomes" id="UP000325081"/>
    </source>
</evidence>
<evidence type="ECO:0000313" key="2">
    <source>
        <dbReference type="EMBL" id="GER27003.1"/>
    </source>
</evidence>
<dbReference type="GO" id="GO:0016757">
    <property type="term" value="F:glycosyltransferase activity"/>
    <property type="evidence" value="ECO:0007669"/>
    <property type="project" value="UniProtKB-KW"/>
</dbReference>
<reference evidence="3" key="1">
    <citation type="journal article" date="2019" name="Curr. Biol.">
        <title>Genome Sequence of Striga asiatica Provides Insight into the Evolution of Plant Parasitism.</title>
        <authorList>
            <person name="Yoshida S."/>
            <person name="Kim S."/>
            <person name="Wafula E.K."/>
            <person name="Tanskanen J."/>
            <person name="Kim Y.M."/>
            <person name="Honaas L."/>
            <person name="Yang Z."/>
            <person name="Spallek T."/>
            <person name="Conn C.E."/>
            <person name="Ichihashi Y."/>
            <person name="Cheong K."/>
            <person name="Cui S."/>
            <person name="Der J.P."/>
            <person name="Gundlach H."/>
            <person name="Jiao Y."/>
            <person name="Hori C."/>
            <person name="Ishida J.K."/>
            <person name="Kasahara H."/>
            <person name="Kiba T."/>
            <person name="Kim M.S."/>
            <person name="Koo N."/>
            <person name="Laohavisit A."/>
            <person name="Lee Y.H."/>
            <person name="Lumba S."/>
            <person name="McCourt P."/>
            <person name="Mortimer J.C."/>
            <person name="Mutuku J.M."/>
            <person name="Nomura T."/>
            <person name="Sasaki-Sekimoto Y."/>
            <person name="Seto Y."/>
            <person name="Wang Y."/>
            <person name="Wakatake T."/>
            <person name="Sakakibara H."/>
            <person name="Demura T."/>
            <person name="Yamaguchi S."/>
            <person name="Yoneyama K."/>
            <person name="Manabe R.I."/>
            <person name="Nelson D.C."/>
            <person name="Schulman A.H."/>
            <person name="Timko M.P."/>
            <person name="dePamphilis C.W."/>
            <person name="Choi D."/>
            <person name="Shirasu K."/>
        </authorList>
    </citation>
    <scope>NUCLEOTIDE SEQUENCE [LARGE SCALE GENOMIC DNA]</scope>
    <source>
        <strain evidence="3">cv. UVA1</strain>
    </source>
</reference>
<feature type="domain" description="Replication factor A C-terminal" evidence="1">
    <location>
        <begin position="28"/>
        <end position="115"/>
    </location>
</feature>
<organism evidence="2 3">
    <name type="scientific">Striga asiatica</name>
    <name type="common">Asiatic witchweed</name>
    <name type="synonym">Buchnera asiatica</name>
    <dbReference type="NCBI Taxonomy" id="4170"/>
    <lineage>
        <taxon>Eukaryota</taxon>
        <taxon>Viridiplantae</taxon>
        <taxon>Streptophyta</taxon>
        <taxon>Embryophyta</taxon>
        <taxon>Tracheophyta</taxon>
        <taxon>Spermatophyta</taxon>
        <taxon>Magnoliopsida</taxon>
        <taxon>eudicotyledons</taxon>
        <taxon>Gunneridae</taxon>
        <taxon>Pentapetalae</taxon>
        <taxon>asterids</taxon>
        <taxon>lamiids</taxon>
        <taxon>Lamiales</taxon>
        <taxon>Orobanchaceae</taxon>
        <taxon>Buchnereae</taxon>
        <taxon>Striga</taxon>
    </lineage>
</organism>
<evidence type="ECO:0000259" key="1">
    <source>
        <dbReference type="Pfam" id="PF08646"/>
    </source>
</evidence>
<keyword evidence="3" id="KW-1185">Reference proteome</keyword>
<dbReference type="AlphaFoldDB" id="A0A5A7P2F9"/>
<keyword evidence="2" id="KW-0808">Transferase</keyword>
<dbReference type="Pfam" id="PF08646">
    <property type="entry name" value="Rep_fac-A_C"/>
    <property type="match status" value="1"/>
</dbReference>
<gene>
    <name evidence="2" type="ORF">STAS_02684</name>
</gene>
<dbReference type="Gene3D" id="2.40.50.140">
    <property type="entry name" value="Nucleic acid-binding proteins"/>
    <property type="match status" value="1"/>
</dbReference>
<protein>
    <submittedName>
        <fullName evidence="2">Uracil phosphoribosyltransferase</fullName>
    </submittedName>
</protein>
<dbReference type="SUPFAM" id="SSF50249">
    <property type="entry name" value="Nucleic acid-binding proteins"/>
    <property type="match status" value="1"/>
</dbReference>
<dbReference type="InterPro" id="IPR013955">
    <property type="entry name" value="Rep_factor-A_C"/>
</dbReference>
<accession>A0A5A7P2F9</accession>
<dbReference type="EMBL" id="BKCP01001447">
    <property type="protein sequence ID" value="GER27003.1"/>
    <property type="molecule type" value="Genomic_DNA"/>
</dbReference>
<proteinExistence type="predicted"/>